<comment type="similarity">
    <text evidence="2 7">Belongs to the syntaxin family.</text>
</comment>
<dbReference type="PANTHER" id="PTHR19957:SF307">
    <property type="entry name" value="PROTEIN SSO1-RELATED"/>
    <property type="match status" value="1"/>
</dbReference>
<accession>A0ABP1RVH7</accession>
<dbReference type="SMART" id="SM00503">
    <property type="entry name" value="SynN"/>
    <property type="match status" value="1"/>
</dbReference>
<dbReference type="InterPro" id="IPR010989">
    <property type="entry name" value="SNARE"/>
</dbReference>
<dbReference type="InterPro" id="IPR006012">
    <property type="entry name" value="Syntaxin/epimorphin_CS"/>
</dbReference>
<evidence type="ECO:0000256" key="9">
    <source>
        <dbReference type="SAM" id="Phobius"/>
    </source>
</evidence>
<evidence type="ECO:0000256" key="2">
    <source>
        <dbReference type="ARBA" id="ARBA00009063"/>
    </source>
</evidence>
<gene>
    <name evidence="11" type="ORF">ODALV1_LOCUS26446</name>
</gene>
<organism evidence="11 12">
    <name type="scientific">Orchesella dallaii</name>
    <dbReference type="NCBI Taxonomy" id="48710"/>
    <lineage>
        <taxon>Eukaryota</taxon>
        <taxon>Metazoa</taxon>
        <taxon>Ecdysozoa</taxon>
        <taxon>Arthropoda</taxon>
        <taxon>Hexapoda</taxon>
        <taxon>Collembola</taxon>
        <taxon>Entomobryomorpha</taxon>
        <taxon>Entomobryoidea</taxon>
        <taxon>Orchesellidae</taxon>
        <taxon>Orchesellinae</taxon>
        <taxon>Orchesella</taxon>
    </lineage>
</organism>
<keyword evidence="3 9" id="KW-0812">Transmembrane</keyword>
<dbReference type="PANTHER" id="PTHR19957">
    <property type="entry name" value="SYNTAXIN"/>
    <property type="match status" value="1"/>
</dbReference>
<comment type="subcellular location">
    <subcellularLocation>
        <location evidence="1">Membrane</location>
        <topology evidence="1">Single-pass type IV membrane protein</topology>
    </subcellularLocation>
</comment>
<evidence type="ECO:0000313" key="12">
    <source>
        <dbReference type="Proteomes" id="UP001642540"/>
    </source>
</evidence>
<dbReference type="InterPro" id="IPR000727">
    <property type="entry name" value="T_SNARE_dom"/>
</dbReference>
<feature type="transmembrane region" description="Helical" evidence="9">
    <location>
        <begin position="292"/>
        <end position="313"/>
    </location>
</feature>
<comment type="caution">
    <text evidence="11">The sequence shown here is derived from an EMBL/GenBank/DDBJ whole genome shotgun (WGS) entry which is preliminary data.</text>
</comment>
<evidence type="ECO:0000256" key="1">
    <source>
        <dbReference type="ARBA" id="ARBA00004211"/>
    </source>
</evidence>
<dbReference type="PROSITE" id="PS50192">
    <property type="entry name" value="T_SNARE"/>
    <property type="match status" value="1"/>
</dbReference>
<evidence type="ECO:0000256" key="8">
    <source>
        <dbReference type="SAM" id="MobiDB-lite"/>
    </source>
</evidence>
<reference evidence="11 12" key="1">
    <citation type="submission" date="2024-08" db="EMBL/GenBank/DDBJ databases">
        <authorList>
            <person name="Cucini C."/>
            <person name="Frati F."/>
        </authorList>
    </citation>
    <scope>NUCLEOTIDE SEQUENCE [LARGE SCALE GENOMIC DNA]</scope>
</reference>
<feature type="region of interest" description="Disordered" evidence="8">
    <location>
        <begin position="17"/>
        <end position="41"/>
    </location>
</feature>
<evidence type="ECO:0000256" key="3">
    <source>
        <dbReference type="ARBA" id="ARBA00022692"/>
    </source>
</evidence>
<evidence type="ECO:0000256" key="6">
    <source>
        <dbReference type="ARBA" id="ARBA00023136"/>
    </source>
</evidence>
<keyword evidence="5 9" id="KW-1133">Transmembrane helix</keyword>
<keyword evidence="4" id="KW-0532">Neurotransmitter transport</keyword>
<evidence type="ECO:0000256" key="7">
    <source>
        <dbReference type="RuleBase" id="RU003858"/>
    </source>
</evidence>
<dbReference type="InterPro" id="IPR045242">
    <property type="entry name" value="Syntaxin"/>
</dbReference>
<dbReference type="Gene3D" id="1.20.5.110">
    <property type="match status" value="1"/>
</dbReference>
<keyword evidence="6 9" id="KW-0472">Membrane</keyword>
<dbReference type="Pfam" id="PF05739">
    <property type="entry name" value="SNARE"/>
    <property type="match status" value="1"/>
</dbReference>
<dbReference type="Proteomes" id="UP001642540">
    <property type="component" value="Unassembled WGS sequence"/>
</dbReference>
<protein>
    <recommendedName>
        <fullName evidence="10">t-SNARE coiled-coil homology domain-containing protein</fullName>
    </recommendedName>
</protein>
<proteinExistence type="inferred from homology"/>
<feature type="domain" description="T-SNARE coiled-coil homology" evidence="10">
    <location>
        <begin position="218"/>
        <end position="280"/>
    </location>
</feature>
<dbReference type="EMBL" id="CAXLJM020000111">
    <property type="protein sequence ID" value="CAL8136446.1"/>
    <property type="molecule type" value="Genomic_DNA"/>
</dbReference>
<dbReference type="SUPFAM" id="SSF47661">
    <property type="entry name" value="t-snare proteins"/>
    <property type="match status" value="1"/>
</dbReference>
<dbReference type="Pfam" id="PF00804">
    <property type="entry name" value="Syntaxin"/>
    <property type="match status" value="1"/>
</dbReference>
<evidence type="ECO:0000313" key="11">
    <source>
        <dbReference type="EMBL" id="CAL8136446.1"/>
    </source>
</evidence>
<dbReference type="Gene3D" id="1.20.58.70">
    <property type="match status" value="1"/>
</dbReference>
<keyword evidence="12" id="KW-1185">Reference proteome</keyword>
<dbReference type="InterPro" id="IPR006011">
    <property type="entry name" value="Syntaxin_N"/>
</dbReference>
<dbReference type="PROSITE" id="PS00914">
    <property type="entry name" value="SYNTAXIN"/>
    <property type="match status" value="1"/>
</dbReference>
<evidence type="ECO:0000259" key="10">
    <source>
        <dbReference type="PROSITE" id="PS50192"/>
    </source>
</evidence>
<evidence type="ECO:0000256" key="4">
    <source>
        <dbReference type="ARBA" id="ARBA00022775"/>
    </source>
</evidence>
<name>A0ABP1RVH7_9HEXA</name>
<dbReference type="CDD" id="cd00179">
    <property type="entry name" value="SynN"/>
    <property type="match status" value="1"/>
</dbReference>
<evidence type="ECO:0000256" key="5">
    <source>
        <dbReference type="ARBA" id="ARBA00022989"/>
    </source>
</evidence>
<dbReference type="SMART" id="SM00397">
    <property type="entry name" value="t_SNARE"/>
    <property type="match status" value="1"/>
</dbReference>
<keyword evidence="4" id="KW-0813">Transport</keyword>
<sequence>MSRNRLHEFRLKADITGEKEFQPLEPKNQAMDNKNDDEGSGDTVIEVKESVDSEVESYFMEVNDTRKMIQELDTDVERVKQLHKTIFSSVYSDERKKVELDNLISVIKTSSQVIRLKLKDMKEANFQAQEEGGASAPVRIRTTQHSALQQSFIDVMYEYQIAQTKYRDKCKAQIKRQIEITGKNFSEGEVDDMIEKGNWSVFTQGIIVLETQQAKKVLADVEARHQDIQKLEQSLLDLHGLFAELAVMVEAQGHVVNSIAASVMETVDYADKGRRELRKAVILKKKVRKKQICVYLTLAMVVLIIALILTSYFCGLF</sequence>
<dbReference type="CDD" id="cd15848">
    <property type="entry name" value="SNARE_syntaxin1-like"/>
    <property type="match status" value="1"/>
</dbReference>